<protein>
    <recommendedName>
        <fullName evidence="3">Rhodanese domain-containing protein</fullName>
    </recommendedName>
</protein>
<organism evidence="6">
    <name type="scientific">Phaeomonas parva</name>
    <dbReference type="NCBI Taxonomy" id="124430"/>
    <lineage>
        <taxon>Eukaryota</taxon>
        <taxon>Sar</taxon>
        <taxon>Stramenopiles</taxon>
        <taxon>Ochrophyta</taxon>
        <taxon>Pinguiophyceae</taxon>
        <taxon>Pinguiochrysidales</taxon>
        <taxon>Pinguiochrysidaceae</taxon>
        <taxon>Phaeomonas</taxon>
    </lineage>
</organism>
<evidence type="ECO:0000313" key="5">
    <source>
        <dbReference type="EMBL" id="CAD9253584.1"/>
    </source>
</evidence>
<reference evidence="6" key="1">
    <citation type="submission" date="2021-01" db="EMBL/GenBank/DDBJ databases">
        <authorList>
            <person name="Corre E."/>
            <person name="Pelletier E."/>
            <person name="Niang G."/>
            <person name="Scheremetjew M."/>
            <person name="Finn R."/>
            <person name="Kale V."/>
            <person name="Holt S."/>
            <person name="Cochrane G."/>
            <person name="Meng A."/>
            <person name="Brown T."/>
            <person name="Cohen L."/>
        </authorList>
    </citation>
    <scope>NUCLEOTIDE SEQUENCE</scope>
    <source>
        <strain evidence="6">CCMP2877</strain>
    </source>
</reference>
<dbReference type="EMBL" id="HBGJ01018653">
    <property type="protein sequence ID" value="CAD9253585.1"/>
    <property type="molecule type" value="Transcribed_RNA"/>
</dbReference>
<dbReference type="Gene3D" id="3.40.250.10">
    <property type="entry name" value="Rhodanese-like domain"/>
    <property type="match status" value="1"/>
</dbReference>
<dbReference type="InterPro" id="IPR040503">
    <property type="entry name" value="TRHO_N"/>
</dbReference>
<evidence type="ECO:0000313" key="4">
    <source>
        <dbReference type="EMBL" id="CAD9253583.1"/>
    </source>
</evidence>
<dbReference type="PANTHER" id="PTHR43846">
    <property type="entry name" value="UPF0176 PROTEIN YCEA"/>
    <property type="match status" value="1"/>
</dbReference>
<dbReference type="Gene3D" id="3.30.70.100">
    <property type="match status" value="1"/>
</dbReference>
<dbReference type="InterPro" id="IPR036873">
    <property type="entry name" value="Rhodanese-like_dom_sf"/>
</dbReference>
<evidence type="ECO:0000313" key="7">
    <source>
        <dbReference type="EMBL" id="CAD9253586.1"/>
    </source>
</evidence>
<evidence type="ECO:0000256" key="1">
    <source>
        <dbReference type="SAM" id="MobiDB-lite"/>
    </source>
</evidence>
<keyword evidence="2" id="KW-0732">Signal</keyword>
<feature type="domain" description="Rhodanese" evidence="3">
    <location>
        <begin position="252"/>
        <end position="347"/>
    </location>
</feature>
<feature type="compositionally biased region" description="Basic and acidic residues" evidence="1">
    <location>
        <begin position="386"/>
        <end position="396"/>
    </location>
</feature>
<dbReference type="EMBL" id="HBGJ01018651">
    <property type="protein sequence ID" value="CAD9253583.1"/>
    <property type="molecule type" value="Transcribed_RNA"/>
</dbReference>
<dbReference type="SMART" id="SM00450">
    <property type="entry name" value="RHOD"/>
    <property type="match status" value="1"/>
</dbReference>
<feature type="region of interest" description="Disordered" evidence="1">
    <location>
        <begin position="350"/>
        <end position="396"/>
    </location>
</feature>
<gene>
    <name evidence="4" type="ORF">PPAR1163_LOCUS11950</name>
    <name evidence="5" type="ORF">PPAR1163_LOCUS11951</name>
    <name evidence="6" type="ORF">PPAR1163_LOCUS11952</name>
    <name evidence="7" type="ORF">PPAR1163_LOCUS11953</name>
</gene>
<dbReference type="AlphaFoldDB" id="A0A6U4FPH3"/>
<name>A0A6U4FPH3_9STRA</name>
<feature type="signal peptide" evidence="2">
    <location>
        <begin position="1"/>
        <end position="22"/>
    </location>
</feature>
<evidence type="ECO:0000313" key="6">
    <source>
        <dbReference type="EMBL" id="CAD9253585.1"/>
    </source>
</evidence>
<dbReference type="PROSITE" id="PS50206">
    <property type="entry name" value="RHODANESE_3"/>
    <property type="match status" value="1"/>
</dbReference>
<accession>A0A6U4FPH3</accession>
<dbReference type="SUPFAM" id="SSF52821">
    <property type="entry name" value="Rhodanese/Cell cycle control phosphatase"/>
    <property type="match status" value="1"/>
</dbReference>
<sequence>MPLRPALITACVLNLLAVRGSALTLAAAGVSGRRALPSLARRAAYRRAAAAAVSMSTSSTSTSAAGSNRGGVDVLSARVPDATNPMSRGLVGAEASRLQMLSFYCFTPVADPEATRDLIFGLLSGLDPQKVRAGANAAGAAEHNRPLLGQDAIRGSVYVAAEGINAQLGVPVERVAELEAMLRSVPELAPEGRLSLNMGSVVDAEASTFRRLLVRRRRQILTDHIPGAEAAPLDLEDAGEELGAEDWHAAMTSAEPIVLDCRNDYESDVGKFAPAVPLDTKTFGDTWAALEEKIPDKVKENPDTPVYIYCTGGIRCVKVGAYMKQKLGLNPKRLEHGIIGYERWVQDQGAADGAEGAEAAPESTFEGENFVFDRRRTTPNAGAEPPSKKAKVEGKD</sequence>
<evidence type="ECO:0000259" key="3">
    <source>
        <dbReference type="PROSITE" id="PS50206"/>
    </source>
</evidence>
<proteinExistence type="predicted"/>
<dbReference type="PANTHER" id="PTHR43846:SF1">
    <property type="entry name" value="TRNA URIDINE(34) HYDROXYLASE"/>
    <property type="match status" value="1"/>
</dbReference>
<dbReference type="EMBL" id="HBGJ01018652">
    <property type="protein sequence ID" value="CAD9253584.1"/>
    <property type="molecule type" value="Transcribed_RNA"/>
</dbReference>
<dbReference type="Pfam" id="PF17773">
    <property type="entry name" value="UPF0176_N"/>
    <property type="match status" value="1"/>
</dbReference>
<feature type="chain" id="PRO_5035585578" description="Rhodanese domain-containing protein" evidence="2">
    <location>
        <begin position="23"/>
        <end position="396"/>
    </location>
</feature>
<dbReference type="EMBL" id="HBGJ01018654">
    <property type="protein sequence ID" value="CAD9253586.1"/>
    <property type="molecule type" value="Transcribed_RNA"/>
</dbReference>
<dbReference type="Pfam" id="PF00581">
    <property type="entry name" value="Rhodanese"/>
    <property type="match status" value="1"/>
</dbReference>
<dbReference type="InterPro" id="IPR001763">
    <property type="entry name" value="Rhodanese-like_dom"/>
</dbReference>
<feature type="compositionally biased region" description="Low complexity" evidence="1">
    <location>
        <begin position="350"/>
        <end position="360"/>
    </location>
</feature>
<evidence type="ECO:0000256" key="2">
    <source>
        <dbReference type="SAM" id="SignalP"/>
    </source>
</evidence>